<dbReference type="Gene3D" id="1.10.10.60">
    <property type="entry name" value="Homeodomain-like"/>
    <property type="match status" value="1"/>
</dbReference>
<feature type="domain" description="Homeobox" evidence="10">
    <location>
        <begin position="290"/>
        <end position="350"/>
    </location>
</feature>
<keyword evidence="3" id="KW-0217">Developmental protein</keyword>
<dbReference type="PROSITE" id="PS00027">
    <property type="entry name" value="HOMEOBOX_1"/>
    <property type="match status" value="1"/>
</dbReference>
<feature type="DNA-binding region" description="Homeobox" evidence="7">
    <location>
        <begin position="292"/>
        <end position="351"/>
    </location>
</feature>
<protein>
    <recommendedName>
        <fullName evidence="10">Homeobox domain-containing protein</fullName>
    </recommendedName>
</protein>
<gene>
    <name evidence="11" type="ORF">NAV_LOCUS2200</name>
</gene>
<dbReference type="PANTHER" id="PTHR24340:SF82">
    <property type="entry name" value="HOMEOBOX PROTEIN VND"/>
    <property type="match status" value="1"/>
</dbReference>
<evidence type="ECO:0000259" key="10">
    <source>
        <dbReference type="PROSITE" id="PS50071"/>
    </source>
</evidence>
<dbReference type="Pfam" id="PF00046">
    <property type="entry name" value="Homeodomain"/>
    <property type="match status" value="1"/>
</dbReference>
<dbReference type="CDD" id="cd00086">
    <property type="entry name" value="homeodomain"/>
    <property type="match status" value="1"/>
</dbReference>
<dbReference type="GO" id="GO:0000981">
    <property type="term" value="F:DNA-binding transcription factor activity, RNA polymerase II-specific"/>
    <property type="evidence" value="ECO:0007669"/>
    <property type="project" value="InterPro"/>
</dbReference>
<dbReference type="FunFam" id="1.10.10.60:FF:000101">
    <property type="entry name" value="NK2 homeobox 8"/>
    <property type="match status" value="1"/>
</dbReference>
<reference evidence="11 12" key="1">
    <citation type="submission" date="2018-08" db="EMBL/GenBank/DDBJ databases">
        <authorList>
            <person name="Laetsch R D."/>
            <person name="Stevens L."/>
            <person name="Kumar S."/>
            <person name="Blaxter L. M."/>
        </authorList>
    </citation>
    <scope>NUCLEOTIDE SEQUENCE [LARGE SCALE GENOMIC DNA]</scope>
</reference>
<dbReference type="GO" id="GO:0005634">
    <property type="term" value="C:nucleus"/>
    <property type="evidence" value="ECO:0007669"/>
    <property type="project" value="UniProtKB-SubCell"/>
</dbReference>
<dbReference type="STRING" id="6277.A0A498S6T2"/>
<proteinExistence type="inferred from homology"/>
<evidence type="ECO:0000256" key="7">
    <source>
        <dbReference type="PROSITE-ProRule" id="PRU00108"/>
    </source>
</evidence>
<dbReference type="OrthoDB" id="3137333at2759"/>
<dbReference type="InterPro" id="IPR017970">
    <property type="entry name" value="Homeobox_CS"/>
</dbReference>
<evidence type="ECO:0000313" key="12">
    <source>
        <dbReference type="Proteomes" id="UP000276991"/>
    </source>
</evidence>
<sequence>MKTTPAHIISNEDNLSHLSSFPEMQGLKISTDEINEEDETNTVYRRHPMTDDKNLRGEGGQNSNLPELTYDRAPHHQQAHPFSFAIFHRFLTAHAAATTSGSTFGTATAITGLSGSNSNALGTSTGTTGTPTTANFISNKCELLKPNIFDSTGVGNCHNYPSSSWTDHLPLLGGYHRASPVFDTSYSSPPCSTSYPIYDQNAFNTHQSYLISSAAPFGFEIINAPSGSCDQIEKNFEPPLLPTSSHYNKSENEEDINDASVISKGTSEDITDVLNENETFNEDEEERGRKKRRKRRVLFTKLQTFELERRFRAQRYLSAPEREQLAMQIRLTPTQVKIWFQNHRYKTKKTSQDKGLNGNLVQNNMSMPTVNFSQSKRIPVQMLVHDGKPCPTDFVTDTCSASNTFPGSFTPNGNYFTSTNSILPSSSHYYMPNGWAW</sequence>
<keyword evidence="6 7" id="KW-0539">Nucleus</keyword>
<evidence type="ECO:0000256" key="2">
    <source>
        <dbReference type="ARBA" id="ARBA00005661"/>
    </source>
</evidence>
<dbReference type="Proteomes" id="UP000276991">
    <property type="component" value="Unassembled WGS sequence"/>
</dbReference>
<accession>A0A498S6T2</accession>
<evidence type="ECO:0000256" key="1">
    <source>
        <dbReference type="ARBA" id="ARBA00004123"/>
    </source>
</evidence>
<keyword evidence="4 7" id="KW-0238">DNA-binding</keyword>
<evidence type="ECO:0000256" key="6">
    <source>
        <dbReference type="ARBA" id="ARBA00023242"/>
    </source>
</evidence>
<evidence type="ECO:0000256" key="3">
    <source>
        <dbReference type="ARBA" id="ARBA00022473"/>
    </source>
</evidence>
<feature type="region of interest" description="Disordered" evidence="9">
    <location>
        <begin position="30"/>
        <end position="68"/>
    </location>
</feature>
<evidence type="ECO:0000256" key="8">
    <source>
        <dbReference type="RuleBase" id="RU000682"/>
    </source>
</evidence>
<dbReference type="PRINTS" id="PR00024">
    <property type="entry name" value="HOMEOBOX"/>
</dbReference>
<evidence type="ECO:0000313" key="11">
    <source>
        <dbReference type="EMBL" id="VBB27370.1"/>
    </source>
</evidence>
<dbReference type="InterPro" id="IPR020479">
    <property type="entry name" value="HD_metazoa"/>
</dbReference>
<dbReference type="EMBL" id="UPTC01000220">
    <property type="protein sequence ID" value="VBB27370.1"/>
    <property type="molecule type" value="Genomic_DNA"/>
</dbReference>
<keyword evidence="12" id="KW-1185">Reference proteome</keyword>
<dbReference type="PROSITE" id="PS50071">
    <property type="entry name" value="HOMEOBOX_2"/>
    <property type="match status" value="1"/>
</dbReference>
<comment type="similarity">
    <text evidence="2">Belongs to the NK-2 homeobox family.</text>
</comment>
<feature type="region of interest" description="Disordered" evidence="9">
    <location>
        <begin position="262"/>
        <end position="293"/>
    </location>
</feature>
<dbReference type="PANTHER" id="PTHR24340">
    <property type="entry name" value="HOMEOBOX PROTEIN NKX"/>
    <property type="match status" value="1"/>
</dbReference>
<evidence type="ECO:0000256" key="4">
    <source>
        <dbReference type="ARBA" id="ARBA00023125"/>
    </source>
</evidence>
<dbReference type="SMART" id="SM00389">
    <property type="entry name" value="HOX"/>
    <property type="match status" value="1"/>
</dbReference>
<comment type="subcellular location">
    <subcellularLocation>
        <location evidence="1 7 8">Nucleus</location>
    </subcellularLocation>
</comment>
<keyword evidence="5 7" id="KW-0371">Homeobox</keyword>
<dbReference type="AlphaFoldDB" id="A0A498S6T2"/>
<dbReference type="InterPro" id="IPR009057">
    <property type="entry name" value="Homeodomain-like_sf"/>
</dbReference>
<dbReference type="InterPro" id="IPR001356">
    <property type="entry name" value="HD"/>
</dbReference>
<dbReference type="GO" id="GO:0000978">
    <property type="term" value="F:RNA polymerase II cis-regulatory region sequence-specific DNA binding"/>
    <property type="evidence" value="ECO:0007669"/>
    <property type="project" value="TreeGrafter"/>
</dbReference>
<dbReference type="InterPro" id="IPR050394">
    <property type="entry name" value="Homeobox_NK-like"/>
</dbReference>
<evidence type="ECO:0000256" key="5">
    <source>
        <dbReference type="ARBA" id="ARBA00023155"/>
    </source>
</evidence>
<organism evidence="11 12">
    <name type="scientific">Acanthocheilonema viteae</name>
    <name type="common">Filarial nematode worm</name>
    <name type="synonym">Dipetalonema viteae</name>
    <dbReference type="NCBI Taxonomy" id="6277"/>
    <lineage>
        <taxon>Eukaryota</taxon>
        <taxon>Metazoa</taxon>
        <taxon>Ecdysozoa</taxon>
        <taxon>Nematoda</taxon>
        <taxon>Chromadorea</taxon>
        <taxon>Rhabditida</taxon>
        <taxon>Spirurina</taxon>
        <taxon>Spiruromorpha</taxon>
        <taxon>Filarioidea</taxon>
        <taxon>Onchocercidae</taxon>
        <taxon>Acanthocheilonema</taxon>
    </lineage>
</organism>
<dbReference type="GO" id="GO:0030154">
    <property type="term" value="P:cell differentiation"/>
    <property type="evidence" value="ECO:0007669"/>
    <property type="project" value="TreeGrafter"/>
</dbReference>
<evidence type="ECO:0000256" key="9">
    <source>
        <dbReference type="SAM" id="MobiDB-lite"/>
    </source>
</evidence>
<name>A0A498S6T2_ACAVI</name>
<dbReference type="SUPFAM" id="SSF46689">
    <property type="entry name" value="Homeodomain-like"/>
    <property type="match status" value="1"/>
</dbReference>